<dbReference type="SMART" id="SM00479">
    <property type="entry name" value="EXOIII"/>
    <property type="match status" value="1"/>
</dbReference>
<dbReference type="GO" id="GO:0045004">
    <property type="term" value="P:DNA replication proofreading"/>
    <property type="evidence" value="ECO:0007669"/>
    <property type="project" value="TreeGrafter"/>
</dbReference>
<evidence type="ECO:0000313" key="3">
    <source>
        <dbReference type="EMBL" id="GAW92434.1"/>
    </source>
</evidence>
<dbReference type="OrthoDB" id="9803913at2"/>
<dbReference type="InterPro" id="IPR012337">
    <property type="entry name" value="RNaseH-like_sf"/>
</dbReference>
<comment type="caution">
    <text evidence="3">The sequence shown here is derived from an EMBL/GenBank/DDBJ whole genome shotgun (WGS) entry which is preliminary data.</text>
</comment>
<evidence type="ECO:0000256" key="1">
    <source>
        <dbReference type="ARBA" id="ARBA00022839"/>
    </source>
</evidence>
<dbReference type="NCBIfam" id="TIGR00573">
    <property type="entry name" value="dnaq"/>
    <property type="match status" value="1"/>
</dbReference>
<keyword evidence="1" id="KW-0269">Exonuclease</keyword>
<gene>
    <name evidence="3" type="ORF">KKC1_15880</name>
</gene>
<dbReference type="RefSeq" id="WP_088553793.1">
    <property type="nucleotide sequence ID" value="NZ_BDGJ01000079.1"/>
</dbReference>
<keyword evidence="4" id="KW-1185">Reference proteome</keyword>
<dbReference type="CDD" id="cd06127">
    <property type="entry name" value="DEDDh"/>
    <property type="match status" value="1"/>
</dbReference>
<proteinExistence type="predicted"/>
<dbReference type="FunFam" id="3.30.420.10:FF:000045">
    <property type="entry name" value="3'-5' exonuclease DinG"/>
    <property type="match status" value="1"/>
</dbReference>
<evidence type="ECO:0000313" key="4">
    <source>
        <dbReference type="Proteomes" id="UP000197032"/>
    </source>
</evidence>
<dbReference type="Gene3D" id="3.30.420.10">
    <property type="entry name" value="Ribonuclease H-like superfamily/Ribonuclease H"/>
    <property type="match status" value="1"/>
</dbReference>
<dbReference type="Pfam" id="PF00929">
    <property type="entry name" value="RNase_T"/>
    <property type="match status" value="1"/>
</dbReference>
<feature type="domain" description="Exonuclease" evidence="2">
    <location>
        <begin position="59"/>
        <end position="228"/>
    </location>
</feature>
<dbReference type="AlphaFoldDB" id="A0A1Z5HSD8"/>
<dbReference type="SUPFAM" id="SSF53098">
    <property type="entry name" value="Ribonuclease H-like"/>
    <property type="match status" value="1"/>
</dbReference>
<sequence>MSILGNVKGLAVNPADVSVVGSQLVGKKPGFLLRSVRKLFGARPKCRCVNHNLPLQKARFVVIDIETTGFYPEAGDEIISLGAVVIENGEIRRDQVFHQLVNPGRSIPAVVTELTGISDEMVADQPSIQEILPDFLEFIGDAILVGHVVDFDLHFINKELEEHFGFTLPHVVLDTRVLAGGLLPSAGDRSLDNLCRLYNIPAEGRHTALGDALITARLFQIILNNLYIRGVYNLQDLLQLYRKRNRFSLMQHVAQSMLF</sequence>
<dbReference type="InterPro" id="IPR036397">
    <property type="entry name" value="RNaseH_sf"/>
</dbReference>
<dbReference type="GO" id="GO:0008408">
    <property type="term" value="F:3'-5' exonuclease activity"/>
    <property type="evidence" value="ECO:0007669"/>
    <property type="project" value="TreeGrafter"/>
</dbReference>
<dbReference type="PANTHER" id="PTHR30231">
    <property type="entry name" value="DNA POLYMERASE III SUBUNIT EPSILON"/>
    <property type="match status" value="1"/>
</dbReference>
<dbReference type="InterPro" id="IPR013520">
    <property type="entry name" value="Ribonucl_H"/>
</dbReference>
<organism evidence="3 4">
    <name type="scientific">Calderihabitans maritimus</name>
    <dbReference type="NCBI Taxonomy" id="1246530"/>
    <lineage>
        <taxon>Bacteria</taxon>
        <taxon>Bacillati</taxon>
        <taxon>Bacillota</taxon>
        <taxon>Clostridia</taxon>
        <taxon>Neomoorellales</taxon>
        <taxon>Calderihabitantaceae</taxon>
        <taxon>Calderihabitans</taxon>
    </lineage>
</organism>
<name>A0A1Z5HSD8_9FIRM</name>
<dbReference type="EMBL" id="BDGJ01000079">
    <property type="protein sequence ID" value="GAW92434.1"/>
    <property type="molecule type" value="Genomic_DNA"/>
</dbReference>
<protein>
    <submittedName>
        <fullName evidence="3">DNA polymerase III subunit epsilon</fullName>
    </submittedName>
</protein>
<keyword evidence="1" id="KW-0378">Hydrolase</keyword>
<dbReference type="InterPro" id="IPR006054">
    <property type="entry name" value="DnaQ"/>
</dbReference>
<dbReference type="GO" id="GO:0003887">
    <property type="term" value="F:DNA-directed DNA polymerase activity"/>
    <property type="evidence" value="ECO:0007669"/>
    <property type="project" value="InterPro"/>
</dbReference>
<dbReference type="GO" id="GO:0003677">
    <property type="term" value="F:DNA binding"/>
    <property type="evidence" value="ECO:0007669"/>
    <property type="project" value="InterPro"/>
</dbReference>
<keyword evidence="1" id="KW-0540">Nuclease</keyword>
<accession>A0A1Z5HSD8</accession>
<dbReference type="GO" id="GO:0005829">
    <property type="term" value="C:cytosol"/>
    <property type="evidence" value="ECO:0007669"/>
    <property type="project" value="TreeGrafter"/>
</dbReference>
<dbReference type="PANTHER" id="PTHR30231:SF41">
    <property type="entry name" value="DNA POLYMERASE III SUBUNIT EPSILON"/>
    <property type="match status" value="1"/>
</dbReference>
<dbReference type="Proteomes" id="UP000197032">
    <property type="component" value="Unassembled WGS sequence"/>
</dbReference>
<reference evidence="4" key="1">
    <citation type="journal article" date="2017" name="Appl. Environ. Microbiol.">
        <title>Genomic analysis of Calderihabitans maritimus KKC1, a thermophilic hydrogenogenic carboxydotrophic bacterium isolated from marine sediment.</title>
        <authorList>
            <person name="Omae K."/>
            <person name="Yoneda Y."/>
            <person name="Fukuyama Y."/>
            <person name="Yoshida T."/>
            <person name="Sako Y."/>
        </authorList>
    </citation>
    <scope>NUCLEOTIDE SEQUENCE [LARGE SCALE GENOMIC DNA]</scope>
    <source>
        <strain evidence="4">KKC1</strain>
    </source>
</reference>
<evidence type="ECO:0000259" key="2">
    <source>
        <dbReference type="SMART" id="SM00479"/>
    </source>
</evidence>